<dbReference type="AlphaFoldDB" id="A0A919BNS0"/>
<dbReference type="Pfam" id="PF00126">
    <property type="entry name" value="HTH_1"/>
    <property type="match status" value="1"/>
</dbReference>
<keyword evidence="7" id="KW-1185">Reference proteome</keyword>
<dbReference type="EMBL" id="BNCK01000009">
    <property type="protein sequence ID" value="GHG02915.1"/>
    <property type="molecule type" value="Genomic_DNA"/>
</dbReference>
<dbReference type="GO" id="GO:0043565">
    <property type="term" value="F:sequence-specific DNA binding"/>
    <property type="evidence" value="ECO:0007669"/>
    <property type="project" value="TreeGrafter"/>
</dbReference>
<evidence type="ECO:0000256" key="2">
    <source>
        <dbReference type="ARBA" id="ARBA00023015"/>
    </source>
</evidence>
<dbReference type="GO" id="GO:0006351">
    <property type="term" value="P:DNA-templated transcription"/>
    <property type="evidence" value="ECO:0007669"/>
    <property type="project" value="TreeGrafter"/>
</dbReference>
<dbReference type="InterPro" id="IPR005119">
    <property type="entry name" value="LysR_subst-bd"/>
</dbReference>
<feature type="domain" description="HTH lysR-type" evidence="5">
    <location>
        <begin position="1"/>
        <end position="35"/>
    </location>
</feature>
<protein>
    <submittedName>
        <fullName evidence="6">LysR family transcriptional regulator</fullName>
    </submittedName>
</protein>
<dbReference type="PANTHER" id="PTHR30537">
    <property type="entry name" value="HTH-TYPE TRANSCRIPTIONAL REGULATOR"/>
    <property type="match status" value="1"/>
</dbReference>
<dbReference type="InterPro" id="IPR036388">
    <property type="entry name" value="WH-like_DNA-bd_sf"/>
</dbReference>
<keyword evidence="3" id="KW-0238">DNA-binding</keyword>
<evidence type="ECO:0000313" key="6">
    <source>
        <dbReference type="EMBL" id="GHG02915.1"/>
    </source>
</evidence>
<evidence type="ECO:0000259" key="5">
    <source>
        <dbReference type="PROSITE" id="PS50931"/>
    </source>
</evidence>
<dbReference type="GO" id="GO:0003700">
    <property type="term" value="F:DNA-binding transcription factor activity"/>
    <property type="evidence" value="ECO:0007669"/>
    <property type="project" value="InterPro"/>
</dbReference>
<keyword evidence="4" id="KW-0804">Transcription</keyword>
<reference evidence="6" key="2">
    <citation type="submission" date="2020-09" db="EMBL/GenBank/DDBJ databases">
        <authorList>
            <person name="Sun Q."/>
            <person name="Kim S."/>
        </authorList>
    </citation>
    <scope>NUCLEOTIDE SEQUENCE</scope>
    <source>
        <strain evidence="6">KCTC 42731</strain>
    </source>
</reference>
<dbReference type="InterPro" id="IPR036390">
    <property type="entry name" value="WH_DNA-bd_sf"/>
</dbReference>
<dbReference type="PANTHER" id="PTHR30537:SF3">
    <property type="entry name" value="TRANSCRIPTIONAL REGULATORY PROTEIN"/>
    <property type="match status" value="1"/>
</dbReference>
<evidence type="ECO:0000256" key="3">
    <source>
        <dbReference type="ARBA" id="ARBA00023125"/>
    </source>
</evidence>
<dbReference type="InterPro" id="IPR058163">
    <property type="entry name" value="LysR-type_TF_proteobact-type"/>
</dbReference>
<dbReference type="InterPro" id="IPR000847">
    <property type="entry name" value="LysR_HTH_N"/>
</dbReference>
<keyword evidence="2" id="KW-0805">Transcription regulation</keyword>
<sequence length="270" mass="30333">MLGVNHSTVSRRIQALEASHGVRLFERTNAGYRLTEAGVSIYDITQKLAEEANKASRILQGQDARLEGTINLTMPNDIFMFLMANPLAKFSQLHPNISFNLLLSKGLRNMANREADLAIRVTATPPDYLIGTKIVHLQHGLYANKDLVIKEITPIITWGSEQGVPIWALQHCKNPRVVMKVDDLFGMHQAVKAGLGIARIPCFIADIVKDADVIRMPVRMPPSDFAVWVLHHQDLRRSAKVNQCRSYIKEVLLQHKAYFLGEMSENVFSP</sequence>
<evidence type="ECO:0000313" key="7">
    <source>
        <dbReference type="Proteomes" id="UP000623842"/>
    </source>
</evidence>
<dbReference type="Proteomes" id="UP000623842">
    <property type="component" value="Unassembled WGS sequence"/>
</dbReference>
<name>A0A919BNS0_9GAMM</name>
<organism evidence="6 7">
    <name type="scientific">Thalassotalea marina</name>
    <dbReference type="NCBI Taxonomy" id="1673741"/>
    <lineage>
        <taxon>Bacteria</taxon>
        <taxon>Pseudomonadati</taxon>
        <taxon>Pseudomonadota</taxon>
        <taxon>Gammaproteobacteria</taxon>
        <taxon>Alteromonadales</taxon>
        <taxon>Colwelliaceae</taxon>
        <taxon>Thalassotalea</taxon>
    </lineage>
</organism>
<comment type="similarity">
    <text evidence="1">Belongs to the LysR transcriptional regulatory family.</text>
</comment>
<gene>
    <name evidence="6" type="ORF">GCM10017161_34910</name>
</gene>
<dbReference type="PROSITE" id="PS50931">
    <property type="entry name" value="HTH_LYSR"/>
    <property type="match status" value="1"/>
</dbReference>
<dbReference type="Gene3D" id="3.40.190.290">
    <property type="match status" value="1"/>
</dbReference>
<dbReference type="SUPFAM" id="SSF53850">
    <property type="entry name" value="Periplasmic binding protein-like II"/>
    <property type="match status" value="1"/>
</dbReference>
<evidence type="ECO:0000256" key="1">
    <source>
        <dbReference type="ARBA" id="ARBA00009437"/>
    </source>
</evidence>
<proteinExistence type="inferred from homology"/>
<dbReference type="Gene3D" id="1.10.10.10">
    <property type="entry name" value="Winged helix-like DNA-binding domain superfamily/Winged helix DNA-binding domain"/>
    <property type="match status" value="1"/>
</dbReference>
<dbReference type="Pfam" id="PF03466">
    <property type="entry name" value="LysR_substrate"/>
    <property type="match status" value="1"/>
</dbReference>
<comment type="caution">
    <text evidence="6">The sequence shown here is derived from an EMBL/GenBank/DDBJ whole genome shotgun (WGS) entry which is preliminary data.</text>
</comment>
<dbReference type="SUPFAM" id="SSF46785">
    <property type="entry name" value="Winged helix' DNA-binding domain"/>
    <property type="match status" value="1"/>
</dbReference>
<evidence type="ECO:0000256" key="4">
    <source>
        <dbReference type="ARBA" id="ARBA00023163"/>
    </source>
</evidence>
<reference evidence="6" key="1">
    <citation type="journal article" date="2014" name="Int. J. Syst. Evol. Microbiol.">
        <title>Complete genome sequence of Corynebacterium casei LMG S-19264T (=DSM 44701T), isolated from a smear-ripened cheese.</title>
        <authorList>
            <consortium name="US DOE Joint Genome Institute (JGI-PGF)"/>
            <person name="Walter F."/>
            <person name="Albersmeier A."/>
            <person name="Kalinowski J."/>
            <person name="Ruckert C."/>
        </authorList>
    </citation>
    <scope>NUCLEOTIDE SEQUENCE</scope>
    <source>
        <strain evidence="6">KCTC 42731</strain>
    </source>
</reference>
<accession>A0A919BNS0</accession>